<comment type="caution">
    <text evidence="2">The sequence shown here is derived from an EMBL/GenBank/DDBJ whole genome shotgun (WGS) entry which is preliminary data.</text>
</comment>
<dbReference type="AlphaFoldDB" id="A0A7V9Z490"/>
<gene>
    <name evidence="2" type="ORF">HNR31_000477</name>
</gene>
<reference evidence="2 3" key="1">
    <citation type="submission" date="2020-07" db="EMBL/GenBank/DDBJ databases">
        <title>Genomic Encyclopedia of Type Strains, Phase IV (KMG-IV): sequencing the most valuable type-strain genomes for metagenomic binning, comparative biology and taxonomic classification.</title>
        <authorList>
            <person name="Goeker M."/>
        </authorList>
    </citation>
    <scope>NUCLEOTIDE SEQUENCE [LARGE SCALE GENOMIC DNA]</scope>
    <source>
        <strain evidence="2 3">DSM 15730</strain>
    </source>
</reference>
<feature type="compositionally biased region" description="Basic residues" evidence="1">
    <location>
        <begin position="1"/>
        <end position="10"/>
    </location>
</feature>
<evidence type="ECO:0000313" key="3">
    <source>
        <dbReference type="Proteomes" id="UP000523087"/>
    </source>
</evidence>
<proteinExistence type="predicted"/>
<dbReference type="RefSeq" id="WP_258560992.1">
    <property type="nucleotide sequence ID" value="NZ_JACDUT010000001.1"/>
</dbReference>
<feature type="region of interest" description="Disordered" evidence="1">
    <location>
        <begin position="1"/>
        <end position="43"/>
    </location>
</feature>
<protein>
    <submittedName>
        <fullName evidence="2">Uncharacterized protein</fullName>
    </submittedName>
</protein>
<sequence length="43" mass="5128">MGKQRQRKRQIASEQKEGKSAETEEKEAEEDHYGTYSNKQLWN</sequence>
<evidence type="ECO:0000313" key="2">
    <source>
        <dbReference type="EMBL" id="MBA2873725.1"/>
    </source>
</evidence>
<accession>A0A7V9Z490</accession>
<dbReference type="Proteomes" id="UP000523087">
    <property type="component" value="Unassembled WGS sequence"/>
</dbReference>
<evidence type="ECO:0000256" key="1">
    <source>
        <dbReference type="SAM" id="MobiDB-lite"/>
    </source>
</evidence>
<name>A0A7V9Z490_9BACL</name>
<dbReference type="EMBL" id="JACDUT010000001">
    <property type="protein sequence ID" value="MBA2873725.1"/>
    <property type="molecule type" value="Genomic_DNA"/>
</dbReference>
<feature type="compositionally biased region" description="Basic and acidic residues" evidence="1">
    <location>
        <begin position="14"/>
        <end position="33"/>
    </location>
</feature>
<keyword evidence="3" id="KW-1185">Reference proteome</keyword>
<organism evidence="2 3">
    <name type="scientific">Thermaerobacillus caldiproteolyticus</name>
    <dbReference type="NCBI Taxonomy" id="247480"/>
    <lineage>
        <taxon>Bacteria</taxon>
        <taxon>Bacillati</taxon>
        <taxon>Bacillota</taxon>
        <taxon>Bacilli</taxon>
        <taxon>Bacillales</taxon>
        <taxon>Anoxybacillaceae</taxon>
        <taxon>Thermaerobacillus</taxon>
    </lineage>
</organism>